<evidence type="ECO:0000313" key="2">
    <source>
        <dbReference type="EMBL" id="TGO79963.1"/>
    </source>
</evidence>
<dbReference type="Proteomes" id="UP000297229">
    <property type="component" value="Unassembled WGS sequence"/>
</dbReference>
<dbReference type="EMBL" id="PQXM01000018">
    <property type="protein sequence ID" value="TGO79963.1"/>
    <property type="molecule type" value="Genomic_DNA"/>
</dbReference>
<dbReference type="AlphaFoldDB" id="A0A4Z1KFI5"/>
<reference evidence="2 3" key="1">
    <citation type="submission" date="2017-12" db="EMBL/GenBank/DDBJ databases">
        <title>Comparative genomics of Botrytis spp.</title>
        <authorList>
            <person name="Valero-Jimenez C.A."/>
            <person name="Tapia P."/>
            <person name="Veloso J."/>
            <person name="Silva-Moreno E."/>
            <person name="Staats M."/>
            <person name="Valdes J.H."/>
            <person name="Van Kan J.A.L."/>
        </authorList>
    </citation>
    <scope>NUCLEOTIDE SEQUENCE [LARGE SCALE GENOMIC DNA]</scope>
    <source>
        <strain evidence="2 3">Be9601</strain>
    </source>
</reference>
<sequence length="83" mass="9386">MLMRIGFASLFWTKSPALSDIETLEKLRKVRNVRNVRGKKVGGFETRKIDAQPSVSIRDRAPDIGEHSDDVGRPYRDNEKGGD</sequence>
<evidence type="ECO:0000313" key="3">
    <source>
        <dbReference type="Proteomes" id="UP000297229"/>
    </source>
</evidence>
<accession>A0A4Z1KFI5</accession>
<evidence type="ECO:0000256" key="1">
    <source>
        <dbReference type="SAM" id="MobiDB-lite"/>
    </source>
</evidence>
<comment type="caution">
    <text evidence="2">The sequence shown here is derived from an EMBL/GenBank/DDBJ whole genome shotgun (WGS) entry which is preliminary data.</text>
</comment>
<protein>
    <submittedName>
        <fullName evidence="2">Uncharacterized protein</fullName>
    </submittedName>
</protein>
<proteinExistence type="predicted"/>
<keyword evidence="3" id="KW-1185">Reference proteome</keyword>
<feature type="region of interest" description="Disordered" evidence="1">
    <location>
        <begin position="52"/>
        <end position="83"/>
    </location>
</feature>
<gene>
    <name evidence="2" type="ORF">BELL_0018g00160</name>
</gene>
<feature type="compositionally biased region" description="Basic and acidic residues" evidence="1">
    <location>
        <begin position="57"/>
        <end position="83"/>
    </location>
</feature>
<name>A0A4Z1KFI5_9HELO</name>
<organism evidence="2 3">
    <name type="scientific">Botrytis elliptica</name>
    <dbReference type="NCBI Taxonomy" id="278938"/>
    <lineage>
        <taxon>Eukaryota</taxon>
        <taxon>Fungi</taxon>
        <taxon>Dikarya</taxon>
        <taxon>Ascomycota</taxon>
        <taxon>Pezizomycotina</taxon>
        <taxon>Leotiomycetes</taxon>
        <taxon>Helotiales</taxon>
        <taxon>Sclerotiniaceae</taxon>
        <taxon>Botrytis</taxon>
    </lineage>
</organism>